<accession>A0ABX0FTK1</accession>
<comment type="pathway">
    <text evidence="1">Bacterial outer membrane biogenesis; LPS O-antigen biosynthesis.</text>
</comment>
<dbReference type="CDD" id="cd08946">
    <property type="entry name" value="SDR_e"/>
    <property type="match status" value="1"/>
</dbReference>
<dbReference type="RefSeq" id="WP_166108140.1">
    <property type="nucleotide sequence ID" value="NZ_JAADJT010000016.1"/>
</dbReference>
<keyword evidence="5" id="KW-1185">Reference proteome</keyword>
<dbReference type="SUPFAM" id="SSF51735">
    <property type="entry name" value="NAD(P)-binding Rossmann-fold domains"/>
    <property type="match status" value="1"/>
</dbReference>
<dbReference type="InterPro" id="IPR036291">
    <property type="entry name" value="NAD(P)-bd_dom_sf"/>
</dbReference>
<dbReference type="EMBL" id="JAADJT010000016">
    <property type="protein sequence ID" value="NGZ88023.1"/>
    <property type="molecule type" value="Genomic_DNA"/>
</dbReference>
<evidence type="ECO:0000256" key="1">
    <source>
        <dbReference type="ARBA" id="ARBA00005125"/>
    </source>
</evidence>
<evidence type="ECO:0000313" key="5">
    <source>
        <dbReference type="Proteomes" id="UP000666369"/>
    </source>
</evidence>
<reference evidence="5" key="2">
    <citation type="submission" date="2023-07" db="EMBL/GenBank/DDBJ databases">
        <title>Duganella aceri sp. nov., isolated from tree sap.</title>
        <authorList>
            <person name="Kim I.S."/>
        </authorList>
    </citation>
    <scope>NUCLEOTIDE SEQUENCE [LARGE SCALE GENOMIC DNA]</scope>
    <source>
        <strain evidence="5">SAP-35</strain>
    </source>
</reference>
<comment type="similarity">
    <text evidence="2">Belongs to the NAD(P)-dependent epimerase/dehydratase family.</text>
</comment>
<protein>
    <submittedName>
        <fullName evidence="4">NAD(P)-dependent oxidoreductase</fullName>
    </submittedName>
</protein>
<evidence type="ECO:0000259" key="3">
    <source>
        <dbReference type="Pfam" id="PF01370"/>
    </source>
</evidence>
<evidence type="ECO:0000256" key="2">
    <source>
        <dbReference type="ARBA" id="ARBA00007637"/>
    </source>
</evidence>
<comment type="caution">
    <text evidence="4">The sequence shown here is derived from an EMBL/GenBank/DDBJ whole genome shotgun (WGS) entry which is preliminary data.</text>
</comment>
<dbReference type="Proteomes" id="UP000666369">
    <property type="component" value="Unassembled WGS sequence"/>
</dbReference>
<dbReference type="Gene3D" id="3.40.50.720">
    <property type="entry name" value="NAD(P)-binding Rossmann-like Domain"/>
    <property type="match status" value="1"/>
</dbReference>
<dbReference type="Pfam" id="PF01370">
    <property type="entry name" value="Epimerase"/>
    <property type="match status" value="1"/>
</dbReference>
<gene>
    <name evidence="4" type="ORF">GW587_27655</name>
</gene>
<feature type="domain" description="NAD-dependent epimerase/dehydratase" evidence="3">
    <location>
        <begin position="4"/>
        <end position="204"/>
    </location>
</feature>
<dbReference type="PANTHER" id="PTHR43000">
    <property type="entry name" value="DTDP-D-GLUCOSE 4,6-DEHYDRATASE-RELATED"/>
    <property type="match status" value="1"/>
</dbReference>
<proteinExistence type="inferred from homology"/>
<reference evidence="4 5" key="1">
    <citation type="submission" date="2020-01" db="EMBL/GenBank/DDBJ databases">
        <authorList>
            <person name="Lee S.D."/>
        </authorList>
    </citation>
    <scope>NUCLEOTIDE SEQUENCE [LARGE SCALE GENOMIC DNA]</scope>
    <source>
        <strain evidence="4 5">SAP-35</strain>
    </source>
</reference>
<organism evidence="4 5">
    <name type="scientific">Duganella aceris</name>
    <dbReference type="NCBI Taxonomy" id="2703883"/>
    <lineage>
        <taxon>Bacteria</taxon>
        <taxon>Pseudomonadati</taxon>
        <taxon>Pseudomonadota</taxon>
        <taxon>Betaproteobacteria</taxon>
        <taxon>Burkholderiales</taxon>
        <taxon>Oxalobacteraceae</taxon>
        <taxon>Telluria group</taxon>
        <taxon>Duganella</taxon>
    </lineage>
</organism>
<sequence length="322" mass="35278">MKRIVIFGGAGFIGTFVARRWLETGQADEVILADIRPSPLAGQPGIKFAQIDVRQPIPADLADGPVDWIFNFAAVHREPGHEAHEYFDTNIMGASNVCNYAQAIACQNIYFTSSISVYGPTKGPTDEDAPIVPISPYGGSKFPAELIHKIWQAGDAARRLIIVRPGVVYGPADPGNIGRMIKAIQKGYFVFPGSTNIYKSYAYIYGLLDSIDFVIASGRQFVCYNYVETPTQQLGEIADEVKKFCGIKARTISLPTGLLVPAATAVQLLLGSRNPIHPVRVRKAGNSTHIIPGTLQKMGFDFKYTFANSLKHWAERNPQDFA</sequence>
<name>A0ABX0FTK1_9BURK</name>
<evidence type="ECO:0000313" key="4">
    <source>
        <dbReference type="EMBL" id="NGZ88023.1"/>
    </source>
</evidence>
<dbReference type="InterPro" id="IPR001509">
    <property type="entry name" value="Epimerase_deHydtase"/>
</dbReference>